<dbReference type="EMBL" id="CP159872">
    <property type="protein sequence ID" value="XCM78651.1"/>
    <property type="molecule type" value="Genomic_DNA"/>
</dbReference>
<feature type="region of interest" description="Disordered" evidence="1">
    <location>
        <begin position="82"/>
        <end position="176"/>
    </location>
</feature>
<evidence type="ECO:0000256" key="2">
    <source>
        <dbReference type="SAM" id="Phobius"/>
    </source>
</evidence>
<reference evidence="3" key="1">
    <citation type="submission" date="2024-06" db="EMBL/GenBank/DDBJ databases">
        <title>The genome sequences of Kitasatospora sp. strain HUAS MG31.</title>
        <authorList>
            <person name="Mo P."/>
        </authorList>
    </citation>
    <scope>NUCLEOTIDE SEQUENCE</scope>
    <source>
        <strain evidence="3">HUAS MG31</strain>
    </source>
</reference>
<keyword evidence="2" id="KW-0472">Membrane</keyword>
<dbReference type="KEGG" id="kcm:ABWK59_06760"/>
<feature type="compositionally biased region" description="Basic residues" evidence="1">
    <location>
        <begin position="47"/>
        <end position="57"/>
    </location>
</feature>
<accession>A0AAU8JS89</accession>
<evidence type="ECO:0000313" key="3">
    <source>
        <dbReference type="EMBL" id="XCM78651.1"/>
    </source>
</evidence>
<gene>
    <name evidence="3" type="ORF">ABWK59_06760</name>
</gene>
<name>A0AAU8JS89_9ACTN</name>
<keyword evidence="2" id="KW-1133">Transmembrane helix</keyword>
<keyword evidence="2" id="KW-0812">Transmembrane</keyword>
<evidence type="ECO:0008006" key="4">
    <source>
        <dbReference type="Google" id="ProtNLM"/>
    </source>
</evidence>
<proteinExistence type="predicted"/>
<feature type="compositionally biased region" description="Low complexity" evidence="1">
    <location>
        <begin position="124"/>
        <end position="175"/>
    </location>
</feature>
<sequence length="184" mass="17928">MNYCTPCRRHLNGALSCPGCGAAATAYVPVPSAATTAVAPAETAPGSRRRKPARSGRRRLAVLTAAGLALGGAGVLALAAPEGVGSTSPTAAETPDQGAVQSLPTLPGPSASPSGVPTAKPTKSGSPRPGPSTAAPTTTAPTTGAGPSTAAPTAPAPKPTSAHPTRTTSPSPTQTCKPFLFWCT</sequence>
<organism evidence="3">
    <name type="scientific">Kitasatospora camelliae</name>
    <dbReference type="NCBI Taxonomy" id="3156397"/>
    <lineage>
        <taxon>Bacteria</taxon>
        <taxon>Bacillati</taxon>
        <taxon>Actinomycetota</taxon>
        <taxon>Actinomycetes</taxon>
        <taxon>Kitasatosporales</taxon>
        <taxon>Streptomycetaceae</taxon>
        <taxon>Kitasatospora</taxon>
    </lineage>
</organism>
<feature type="transmembrane region" description="Helical" evidence="2">
    <location>
        <begin position="60"/>
        <end position="80"/>
    </location>
</feature>
<dbReference type="RefSeq" id="WP_354638714.1">
    <property type="nucleotide sequence ID" value="NZ_CP159872.1"/>
</dbReference>
<feature type="region of interest" description="Disordered" evidence="1">
    <location>
        <begin position="36"/>
        <end position="57"/>
    </location>
</feature>
<protein>
    <recommendedName>
        <fullName evidence="4">Zinc ribbon protein</fullName>
    </recommendedName>
</protein>
<feature type="compositionally biased region" description="Low complexity" evidence="1">
    <location>
        <begin position="36"/>
        <end position="46"/>
    </location>
</feature>
<dbReference type="AlphaFoldDB" id="A0AAU8JS89"/>
<evidence type="ECO:0000256" key="1">
    <source>
        <dbReference type="SAM" id="MobiDB-lite"/>
    </source>
</evidence>